<organism evidence="2 3">
    <name type="scientific">Oncorhynchus mykiss</name>
    <name type="common">Rainbow trout</name>
    <name type="synonym">Salmo gairdneri</name>
    <dbReference type="NCBI Taxonomy" id="8022"/>
    <lineage>
        <taxon>Eukaryota</taxon>
        <taxon>Metazoa</taxon>
        <taxon>Chordata</taxon>
        <taxon>Craniata</taxon>
        <taxon>Vertebrata</taxon>
        <taxon>Euteleostomi</taxon>
        <taxon>Actinopterygii</taxon>
        <taxon>Neopterygii</taxon>
        <taxon>Teleostei</taxon>
        <taxon>Protacanthopterygii</taxon>
        <taxon>Salmoniformes</taxon>
        <taxon>Salmonidae</taxon>
        <taxon>Salmoninae</taxon>
        <taxon>Oncorhynchus</taxon>
    </lineage>
</organism>
<feature type="region of interest" description="Disordered" evidence="1">
    <location>
        <begin position="899"/>
        <end position="926"/>
    </location>
</feature>
<feature type="compositionally biased region" description="Basic residues" evidence="1">
    <location>
        <begin position="141"/>
        <end position="151"/>
    </location>
</feature>
<dbReference type="GeneTree" id="ENSGT00940000157336"/>
<feature type="compositionally biased region" description="Basic residues" evidence="1">
    <location>
        <begin position="164"/>
        <end position="174"/>
    </location>
</feature>
<feature type="compositionally biased region" description="Basic and acidic residues" evidence="1">
    <location>
        <begin position="715"/>
        <end position="729"/>
    </location>
</feature>
<evidence type="ECO:0008006" key="4">
    <source>
        <dbReference type="Google" id="ProtNLM"/>
    </source>
</evidence>
<dbReference type="InterPro" id="IPR001680">
    <property type="entry name" value="WD40_rpt"/>
</dbReference>
<dbReference type="GO" id="GO:0003723">
    <property type="term" value="F:RNA binding"/>
    <property type="evidence" value="ECO:0007669"/>
    <property type="project" value="InterPro"/>
</dbReference>
<feature type="compositionally biased region" description="Low complexity" evidence="1">
    <location>
        <begin position="453"/>
        <end position="475"/>
    </location>
</feature>
<proteinExistence type="predicted"/>
<dbReference type="InterPro" id="IPR015943">
    <property type="entry name" value="WD40/YVTN_repeat-like_dom_sf"/>
</dbReference>
<dbReference type="SUPFAM" id="SSF50978">
    <property type="entry name" value="WD40 repeat-like"/>
    <property type="match status" value="1"/>
</dbReference>
<feature type="compositionally biased region" description="Acidic residues" evidence="1">
    <location>
        <begin position="1025"/>
        <end position="1036"/>
    </location>
</feature>
<dbReference type="CDD" id="cd00200">
    <property type="entry name" value="WD40"/>
    <property type="match status" value="1"/>
</dbReference>
<feature type="compositionally biased region" description="Polar residues" evidence="1">
    <location>
        <begin position="437"/>
        <end position="452"/>
    </location>
</feature>
<dbReference type="GO" id="GO:0017124">
    <property type="term" value="F:SH3 domain binding"/>
    <property type="evidence" value="ECO:0007669"/>
    <property type="project" value="TreeGrafter"/>
</dbReference>
<feature type="region of interest" description="Disordered" evidence="1">
    <location>
        <begin position="968"/>
        <end position="1071"/>
    </location>
</feature>
<feature type="compositionally biased region" description="Polar residues" evidence="1">
    <location>
        <begin position="239"/>
        <end position="248"/>
    </location>
</feature>
<accession>A0A8C7S5T3</accession>
<keyword evidence="3" id="KW-1185">Reference proteome</keyword>
<feature type="compositionally biased region" description="Basic and acidic residues" evidence="1">
    <location>
        <begin position="1048"/>
        <end position="1065"/>
    </location>
</feature>
<protein>
    <recommendedName>
        <fullName evidence="4">C2H2-type domain-containing protein</fullName>
    </recommendedName>
</protein>
<sequence length="1576" mass="172701">MTPTKKTPSVKVEVSCYCILCRKVYLKNDAHKHMQSMLHHRELENVKGRDCRHWCKVCKVSSQGLTEYAEHISTQSHGDKIKNPPRKTKPMYVEQDLDAELLSKVRERNKELHKMEKKKKRKKKKLNLKMEAQQDPEKQKPPMRKFPKKPKGQALKWIPQVAKLKSKTPKKLSKEKKPQQKTSQPLSGKLVQNKENRLACKLKSLPPSQPATPQGQSGAQPPWPEFRGPPGGTCHPYSEQHTQSTLSHPHQVGSEDNPPISGSPDIQSLGTSVRGRGFKASRPNTFHKSLRGAGVNPVTLPPGQLRWPKTSQLGYEFYGQAPRKTQDMDFTSDHLPPKGAIIFSPEERLSGSTTAPVSTSSSGPSGQGDSDKGRIRSVDVTVMLRQVRRALGVREPPRASSVTPTLTTTRGHCRGAEVEAEEGLTRRTQRTKRGPSAASTLPNSSSPVSQFKSLPSTTTSLQSSQVSTTRSVASSETWPLPGNQAKRRSTRYPKVEETSNSQLTKEGEGLASDTYGPVSSQTNPQEGSTVPRLSTLPRPTSLKRDLTRHISKPGAHEPNLNAARRIRKGEGEKETGTGAGLKPTLKKLLSSAGSQRKVNWREMYQEANRKKQEKVKGMPRFGIELVNPLSDPEGLALDEDEDLPLTEGFQWESGFPDGAPPPAALPTPSLPQTMPASDVIREQPSEARTLGSEQPSTVLRDSRSSRAPQSLCVKTEPEQYREAGVDSEQRQLNTKRKKKRKVDSDLLDTSGVDQSGKKQKIKSNSENVQVDQLLAVSLMEEELSGSLQSLDTSLIQARNTLQVAYTEVQRLLLVKQQVTTEINGLRAKRIEILQGMQGAVAAATVPTQHPSLLPLSNLRIPSPTGPTSAAPMSPYPNLTPAYHSTPSAIPILNPTPSTSVSLPVKKEPASLNSQSRATPSRSPVISYPLVNPRSTTPVLVPSPLPIPISAKPPSTTVTLPATTPPAVATLGQQRVVGSSTSLSTSTKQLRGRQKKQSNEKANRRTKSKQEDVQDQSSTASSTTSDSEDWEDQEDQEGLTLTSVHLTQGRKDPLLGQEKDGGKGGDEGDSDCYVETVTVERQLRSNMDVVAIDDSDVEEEPEAIVPHTPAPAQLPSTSPAPPRSVCVEVNSSGTQTVRVKEDQKDIKLKDTSYGKMKLPPVTVKEKHSPPKCADVAEEQEPSLGSFEGHTGTVHDLQIHGGFLYTCSGDNTARAYCLLSKACQAVFEGHTNKINCLLVSSLPGLPARLYTGSSDLTIRCFSIKSKKCLEQISLSDRVLCLHIHWNILYVGLANGSVVSFEVKTQRQLDVFECHGPRGVSCLGTSQEGARRVLLVGSYDSTISVRDAKSGLLLRSLQGHTKTVLCMKVVNDLVFSGSSDTSVHAHNIHTGELVRIYKGHSHAVTALAILGKVMVTACLDKLVRVYELQVGLPHPTLLQWLYPLTQITSLSVALSVCLSRSFSIPFNMLYWYILPKHTLDIYNMKIIRIKIVNGTTVTTITKGQNNHTFNNNNKHTVEDMCWLIGLSDTVPHLMAGSNVVRCQPTALCVLPQQDRLPILIREVFETLNKGFKFGVNDTI</sequence>
<evidence type="ECO:0000313" key="2">
    <source>
        <dbReference type="Ensembl" id="ENSOMYP00000060015.2"/>
    </source>
</evidence>
<feature type="compositionally biased region" description="Polar residues" evidence="1">
    <location>
        <begin position="400"/>
        <end position="410"/>
    </location>
</feature>
<feature type="compositionally biased region" description="Low complexity" evidence="1">
    <location>
        <begin position="350"/>
        <end position="368"/>
    </location>
</feature>
<reference evidence="2" key="3">
    <citation type="submission" date="2025-09" db="UniProtKB">
        <authorList>
            <consortium name="Ensembl"/>
        </authorList>
    </citation>
    <scope>IDENTIFICATION</scope>
</reference>
<evidence type="ECO:0000313" key="3">
    <source>
        <dbReference type="Proteomes" id="UP000694395"/>
    </source>
</evidence>
<feature type="region of interest" description="Disordered" evidence="1">
    <location>
        <begin position="648"/>
        <end position="763"/>
    </location>
</feature>
<dbReference type="GO" id="GO:0016020">
    <property type="term" value="C:membrane"/>
    <property type="evidence" value="ECO:0007669"/>
    <property type="project" value="TreeGrafter"/>
</dbReference>
<dbReference type="Pfam" id="PF00400">
    <property type="entry name" value="WD40"/>
    <property type="match status" value="4"/>
</dbReference>
<dbReference type="PANTHER" id="PTHR14435">
    <property type="entry name" value="ZINC FINGER PROTEIN 106"/>
    <property type="match status" value="1"/>
</dbReference>
<dbReference type="Ensembl" id="ENSOMYT00000065329.2">
    <property type="protein sequence ID" value="ENSOMYP00000060015.2"/>
    <property type="gene ID" value="ENSOMYG00000027736.2"/>
</dbReference>
<feature type="region of interest" description="Disordered" evidence="1">
    <location>
        <begin position="106"/>
        <end position="305"/>
    </location>
</feature>
<feature type="region of interest" description="Disordered" evidence="1">
    <location>
        <begin position="346"/>
        <end position="581"/>
    </location>
</feature>
<feature type="compositionally biased region" description="Polar residues" evidence="1">
    <location>
        <begin position="910"/>
        <end position="923"/>
    </location>
</feature>
<dbReference type="SMART" id="SM00320">
    <property type="entry name" value="WD40"/>
    <property type="match status" value="6"/>
</dbReference>
<feature type="compositionally biased region" description="Low complexity" evidence="1">
    <location>
        <begin position="1014"/>
        <end position="1024"/>
    </location>
</feature>
<feature type="compositionally biased region" description="Basic residues" evidence="1">
    <location>
        <begin position="115"/>
        <end position="127"/>
    </location>
</feature>
<evidence type="ECO:0000256" key="1">
    <source>
        <dbReference type="SAM" id="MobiDB-lite"/>
    </source>
</evidence>
<feature type="compositionally biased region" description="Pro residues" evidence="1">
    <location>
        <begin position="658"/>
        <end position="669"/>
    </location>
</feature>
<name>A0A8C7S5T3_ONCMY</name>
<dbReference type="PANTHER" id="PTHR14435:SF2">
    <property type="entry name" value="ZINC FINGER PROTEIN 106"/>
    <property type="match status" value="1"/>
</dbReference>
<dbReference type="InterPro" id="IPR042622">
    <property type="entry name" value="Znf106"/>
</dbReference>
<dbReference type="Gene3D" id="2.130.10.10">
    <property type="entry name" value="YVTN repeat-like/Quinoprotein amine dehydrogenase"/>
    <property type="match status" value="2"/>
</dbReference>
<dbReference type="Proteomes" id="UP000694395">
    <property type="component" value="Chromosome 8"/>
</dbReference>
<dbReference type="InterPro" id="IPR036322">
    <property type="entry name" value="WD40_repeat_dom_sf"/>
</dbReference>
<reference evidence="2" key="2">
    <citation type="submission" date="2025-08" db="UniProtKB">
        <authorList>
            <consortium name="Ensembl"/>
        </authorList>
    </citation>
    <scope>IDENTIFICATION</scope>
</reference>
<dbReference type="GO" id="GO:0005829">
    <property type="term" value="C:cytosol"/>
    <property type="evidence" value="ECO:0007669"/>
    <property type="project" value="TreeGrafter"/>
</dbReference>
<feature type="compositionally biased region" description="Polar residues" evidence="1">
    <location>
        <begin position="517"/>
        <end position="532"/>
    </location>
</feature>
<reference evidence="2" key="1">
    <citation type="submission" date="2020-07" db="EMBL/GenBank/DDBJ databases">
        <title>A long reads based de novo assembly of the rainbow trout Arlee double haploid line genome.</title>
        <authorList>
            <person name="Gao G."/>
            <person name="Palti Y."/>
        </authorList>
    </citation>
    <scope>NUCLEOTIDE SEQUENCE [LARGE SCALE GENOMIC DNA]</scope>
</reference>
<feature type="compositionally biased region" description="Basic and acidic residues" evidence="1">
    <location>
        <begin position="996"/>
        <end position="1011"/>
    </location>
</feature>
<dbReference type="GO" id="GO:0008286">
    <property type="term" value="P:insulin receptor signaling pathway"/>
    <property type="evidence" value="ECO:0007669"/>
    <property type="project" value="TreeGrafter"/>
</dbReference>